<name>A0ABY8B922_9BURK</name>
<dbReference type="Gene3D" id="3.30.420.10">
    <property type="entry name" value="Ribonuclease H-like superfamily/Ribonuclease H"/>
    <property type="match status" value="1"/>
</dbReference>
<organism evidence="3 5">
    <name type="scientific">Pseudoduganella chitinolytica</name>
    <dbReference type="NCBI Taxonomy" id="34070"/>
    <lineage>
        <taxon>Bacteria</taxon>
        <taxon>Pseudomonadati</taxon>
        <taxon>Pseudomonadota</taxon>
        <taxon>Betaproteobacteria</taxon>
        <taxon>Burkholderiales</taxon>
        <taxon>Oxalobacteraceae</taxon>
        <taxon>Telluria group</taxon>
        <taxon>Pseudoduganella</taxon>
    </lineage>
</organism>
<reference evidence="3 5" key="1">
    <citation type="submission" date="2023-02" db="EMBL/GenBank/DDBJ databases">
        <title>Gemone sequence of Telluria chitinolytica ACM 3522T.</title>
        <authorList>
            <person name="Frediansyah A."/>
            <person name="Miess H."/>
            <person name="Gross H."/>
        </authorList>
    </citation>
    <scope>NUCLEOTIDE SEQUENCE [LARGE SCALE GENOMIC DNA]</scope>
    <source>
        <strain evidence="3 5">ACM 3522</strain>
    </source>
</reference>
<dbReference type="Proteomes" id="UP001216510">
    <property type="component" value="Chromosome"/>
</dbReference>
<evidence type="ECO:0000259" key="2">
    <source>
        <dbReference type="PROSITE" id="PS50994"/>
    </source>
</evidence>
<sequence length="392" mass="44682">MKTLKKTYTPELKEEAVKLVLAQGLSIEQAAARVSIPKGTLANWVAAAKRGPAATTAPGSRSVAELEAENAQLRKQLAQAEMERDIVKKAGGVLCARVAAKYAWIKTMRLNFPDYPVKLMCQVLDVSRSGYYDWLRAKPSTRKQDDERLKVLISAVHRQTRETYGVPRIKRELAAQGHEVGRDRVRRLRQELNLRCKQRRKFIATTNSNHNLPVAENLLEQRFAPRRPDEVWVTDITYIPTAEGWLYLAGVKDVFTCEIVGYAMGERMTQDLTTQALWRAVSYKRPAPGLIHHSDRGSQYCAHAYQELVAQFGMRASMSRRGNCYDNAPMESFWGTLKNELVHHRRYATRAEAKASIQEYIEIFYNRQRRHSRIGFVPPALFAESFSEQQAA</sequence>
<dbReference type="InterPro" id="IPR002514">
    <property type="entry name" value="Transposase_8"/>
</dbReference>
<evidence type="ECO:0000313" key="4">
    <source>
        <dbReference type="EMBL" id="WEF35464.1"/>
    </source>
</evidence>
<keyword evidence="5" id="KW-1185">Reference proteome</keyword>
<dbReference type="InterPro" id="IPR012337">
    <property type="entry name" value="RNaseH-like_sf"/>
</dbReference>
<dbReference type="InterPro" id="IPR036397">
    <property type="entry name" value="RNaseH_sf"/>
</dbReference>
<protein>
    <submittedName>
        <fullName evidence="3">IS3 family transposase</fullName>
    </submittedName>
</protein>
<feature type="coiled-coil region" evidence="1">
    <location>
        <begin position="61"/>
        <end position="90"/>
    </location>
</feature>
<dbReference type="SUPFAM" id="SSF53098">
    <property type="entry name" value="Ribonuclease H-like"/>
    <property type="match status" value="1"/>
</dbReference>
<dbReference type="EMBL" id="CP119083">
    <property type="protein sequence ID" value="WEF32431.1"/>
    <property type="molecule type" value="Genomic_DNA"/>
</dbReference>
<dbReference type="Pfam" id="PF01527">
    <property type="entry name" value="HTH_Tnp_1"/>
    <property type="match status" value="1"/>
</dbReference>
<dbReference type="Pfam" id="PF13276">
    <property type="entry name" value="HTH_21"/>
    <property type="match status" value="1"/>
</dbReference>
<keyword evidence="1" id="KW-0175">Coiled coil</keyword>
<evidence type="ECO:0000256" key="1">
    <source>
        <dbReference type="SAM" id="Coils"/>
    </source>
</evidence>
<dbReference type="Pfam" id="PF13333">
    <property type="entry name" value="rve_2"/>
    <property type="match status" value="1"/>
</dbReference>
<dbReference type="PROSITE" id="PS50994">
    <property type="entry name" value="INTEGRASE"/>
    <property type="match status" value="1"/>
</dbReference>
<dbReference type="InterPro" id="IPR009057">
    <property type="entry name" value="Homeodomain-like_sf"/>
</dbReference>
<dbReference type="InterPro" id="IPR050900">
    <property type="entry name" value="Transposase_IS3/IS150/IS904"/>
</dbReference>
<dbReference type="PANTHER" id="PTHR46889">
    <property type="entry name" value="TRANSPOSASE INSF FOR INSERTION SEQUENCE IS3B-RELATED"/>
    <property type="match status" value="1"/>
</dbReference>
<gene>
    <name evidence="4" type="ORF">PX653_12145</name>
    <name evidence="3" type="ORF">PX653_23955</name>
</gene>
<dbReference type="Gene3D" id="1.10.10.60">
    <property type="entry name" value="Homeodomain-like"/>
    <property type="match status" value="1"/>
</dbReference>
<dbReference type="NCBIfam" id="NF033516">
    <property type="entry name" value="transpos_IS3"/>
    <property type="match status" value="1"/>
</dbReference>
<dbReference type="Pfam" id="PF00665">
    <property type="entry name" value="rve"/>
    <property type="match status" value="1"/>
</dbReference>
<dbReference type="PANTHER" id="PTHR46889:SF4">
    <property type="entry name" value="TRANSPOSASE INSO FOR INSERTION SEQUENCE ELEMENT IS911B-RELATED"/>
    <property type="match status" value="1"/>
</dbReference>
<evidence type="ECO:0000313" key="5">
    <source>
        <dbReference type="Proteomes" id="UP001216510"/>
    </source>
</evidence>
<accession>A0ABY8B922</accession>
<feature type="domain" description="Integrase catalytic" evidence="2">
    <location>
        <begin position="224"/>
        <end position="386"/>
    </location>
</feature>
<proteinExistence type="predicted"/>
<dbReference type="InterPro" id="IPR001584">
    <property type="entry name" value="Integrase_cat-core"/>
</dbReference>
<dbReference type="InterPro" id="IPR025948">
    <property type="entry name" value="HTH-like_dom"/>
</dbReference>
<evidence type="ECO:0000313" key="3">
    <source>
        <dbReference type="EMBL" id="WEF32431.1"/>
    </source>
</evidence>
<dbReference type="EMBL" id="CP119083">
    <property type="protein sequence ID" value="WEF35464.1"/>
    <property type="molecule type" value="Genomic_DNA"/>
</dbReference>
<dbReference type="InterPro" id="IPR048020">
    <property type="entry name" value="Transpos_IS3"/>
</dbReference>
<dbReference type="SUPFAM" id="SSF46689">
    <property type="entry name" value="Homeodomain-like"/>
    <property type="match status" value="1"/>
</dbReference>